<evidence type="ECO:0000256" key="3">
    <source>
        <dbReference type="ARBA" id="ARBA00023098"/>
    </source>
</evidence>
<feature type="domain" description="PNPLA" evidence="5">
    <location>
        <begin position="40"/>
        <end position="239"/>
    </location>
</feature>
<keyword evidence="2 4" id="KW-0442">Lipid degradation</keyword>
<dbReference type="GO" id="GO:0016042">
    <property type="term" value="P:lipid catabolic process"/>
    <property type="evidence" value="ECO:0007669"/>
    <property type="project" value="UniProtKB-UniRule"/>
</dbReference>
<dbReference type="PANTHER" id="PTHR14226:SF78">
    <property type="entry name" value="SLR0060 PROTEIN"/>
    <property type="match status" value="1"/>
</dbReference>
<feature type="short sequence motif" description="DGA/G" evidence="4">
    <location>
        <begin position="226"/>
        <end position="228"/>
    </location>
</feature>
<evidence type="ECO:0000256" key="2">
    <source>
        <dbReference type="ARBA" id="ARBA00022963"/>
    </source>
</evidence>
<feature type="short sequence motif" description="GXGXXG" evidence="4">
    <location>
        <begin position="44"/>
        <end position="49"/>
    </location>
</feature>
<evidence type="ECO:0000256" key="4">
    <source>
        <dbReference type="PROSITE-ProRule" id="PRU01161"/>
    </source>
</evidence>
<dbReference type="PANTHER" id="PTHR14226">
    <property type="entry name" value="NEUROPATHY TARGET ESTERASE/SWISS CHEESE D.MELANOGASTER"/>
    <property type="match status" value="1"/>
</dbReference>
<dbReference type="Gene3D" id="3.40.1090.10">
    <property type="entry name" value="Cytosolic phospholipase A2 catalytic domain"/>
    <property type="match status" value="2"/>
</dbReference>
<organism evidence="6 7">
    <name type="scientific">Flexibacter flexilis DSM 6793</name>
    <dbReference type="NCBI Taxonomy" id="927664"/>
    <lineage>
        <taxon>Bacteria</taxon>
        <taxon>Pseudomonadati</taxon>
        <taxon>Bacteroidota</taxon>
        <taxon>Cytophagia</taxon>
        <taxon>Cytophagales</taxon>
        <taxon>Flexibacteraceae</taxon>
        <taxon>Flexibacter</taxon>
    </lineage>
</organism>
<keyword evidence="3 4" id="KW-0443">Lipid metabolism</keyword>
<feature type="active site" description="Proton acceptor" evidence="4">
    <location>
        <position position="226"/>
    </location>
</feature>
<keyword evidence="7" id="KW-1185">Reference proteome</keyword>
<reference evidence="6 7" key="1">
    <citation type="submission" date="2016-10" db="EMBL/GenBank/DDBJ databases">
        <authorList>
            <person name="de Groot N.N."/>
        </authorList>
    </citation>
    <scope>NUCLEOTIDE SEQUENCE [LARGE SCALE GENOMIC DNA]</scope>
    <source>
        <strain evidence="6 7">DSM 6793</strain>
    </source>
</reference>
<proteinExistence type="predicted"/>
<evidence type="ECO:0000313" key="6">
    <source>
        <dbReference type="EMBL" id="SFC83446.1"/>
    </source>
</evidence>
<accession>A0A1I1ME75</accession>
<evidence type="ECO:0000313" key="7">
    <source>
        <dbReference type="Proteomes" id="UP000199514"/>
    </source>
</evidence>
<keyword evidence="1 4" id="KW-0378">Hydrolase</keyword>
<dbReference type="AlphaFoldDB" id="A0A1I1ME75"/>
<dbReference type="STRING" id="927664.SAMN05421780_110141"/>
<dbReference type="SUPFAM" id="SSF52151">
    <property type="entry name" value="FabD/lysophospholipase-like"/>
    <property type="match status" value="1"/>
</dbReference>
<dbReference type="InterPro" id="IPR002641">
    <property type="entry name" value="PNPLA_dom"/>
</dbReference>
<dbReference type="OrthoDB" id="2339873at2"/>
<dbReference type="RefSeq" id="WP_091515276.1">
    <property type="nucleotide sequence ID" value="NZ_FOLE01000010.1"/>
</dbReference>
<protein>
    <submittedName>
        <fullName evidence="6">NTE family protein</fullName>
    </submittedName>
</protein>
<sequence length="369" mass="41709">MEEYHNNSYADSLAAVYEEEVLAAHQKAFKVGNLTKKISLALQGGGAHGAFTWGVLEKILEDGRIEIEALCGTSAGAMNAVVVAYGLQSGGRQGAIDLLEKFWRKISRHQHFSLLQPSFIDKRLANGRLDYSPIYQMFDFYSMLFSPYQFNPMDYNPLRNTLLELIDFDKLKEFKALKLFVCATNVRTSRAKVFDISEMSVDAVLASACLPFLFKAVEIDGEHYWDGGYMGNPPIFPLIDGAESADILLIQINPIKIDKVPQSAEEIRDRVNTLSFNSSLMHEMRRVNFVQKMLADGYNMHGILRNLRIHNINPEAALGRLSVATKMNADWTFLQKLRRLGHAMAEDWLRDHFQDIGVTSSCDVKEIFL</sequence>
<name>A0A1I1ME75_9BACT</name>
<dbReference type="EMBL" id="FOLE01000010">
    <property type="protein sequence ID" value="SFC83446.1"/>
    <property type="molecule type" value="Genomic_DNA"/>
</dbReference>
<dbReference type="Pfam" id="PF01734">
    <property type="entry name" value="Patatin"/>
    <property type="match status" value="1"/>
</dbReference>
<feature type="active site" description="Nucleophile" evidence="4">
    <location>
        <position position="74"/>
    </location>
</feature>
<feature type="short sequence motif" description="GXSXG" evidence="4">
    <location>
        <begin position="72"/>
        <end position="76"/>
    </location>
</feature>
<dbReference type="InterPro" id="IPR050301">
    <property type="entry name" value="NTE"/>
</dbReference>
<dbReference type="Proteomes" id="UP000199514">
    <property type="component" value="Unassembled WGS sequence"/>
</dbReference>
<evidence type="ECO:0000259" key="5">
    <source>
        <dbReference type="PROSITE" id="PS51635"/>
    </source>
</evidence>
<dbReference type="GO" id="GO:0016787">
    <property type="term" value="F:hydrolase activity"/>
    <property type="evidence" value="ECO:0007669"/>
    <property type="project" value="UniProtKB-UniRule"/>
</dbReference>
<gene>
    <name evidence="6" type="ORF">SAMN05421780_110141</name>
</gene>
<dbReference type="InterPro" id="IPR016035">
    <property type="entry name" value="Acyl_Trfase/lysoPLipase"/>
</dbReference>
<dbReference type="PROSITE" id="PS51635">
    <property type="entry name" value="PNPLA"/>
    <property type="match status" value="1"/>
</dbReference>
<evidence type="ECO:0000256" key="1">
    <source>
        <dbReference type="ARBA" id="ARBA00022801"/>
    </source>
</evidence>